<feature type="compositionally biased region" description="Acidic residues" evidence="1">
    <location>
        <begin position="438"/>
        <end position="455"/>
    </location>
</feature>
<feature type="region of interest" description="Disordered" evidence="1">
    <location>
        <begin position="425"/>
        <end position="520"/>
    </location>
</feature>
<dbReference type="EMBL" id="CAXAMN010016480">
    <property type="protein sequence ID" value="CAK9048321.1"/>
    <property type="molecule type" value="Genomic_DNA"/>
</dbReference>
<protein>
    <submittedName>
        <fullName evidence="2">Uncharacterized protein</fullName>
    </submittedName>
</protein>
<reference evidence="2 4" key="1">
    <citation type="submission" date="2024-02" db="EMBL/GenBank/DDBJ databases">
        <authorList>
            <person name="Chen Y."/>
            <person name="Shah S."/>
            <person name="Dougan E. K."/>
            <person name="Thang M."/>
            <person name="Chan C."/>
        </authorList>
    </citation>
    <scope>NUCLEOTIDE SEQUENCE [LARGE SCALE GENOMIC DNA]</scope>
</reference>
<feature type="compositionally biased region" description="Basic and acidic residues" evidence="1">
    <location>
        <begin position="483"/>
        <end position="492"/>
    </location>
</feature>
<evidence type="ECO:0000313" key="3">
    <source>
        <dbReference type="EMBL" id="CAK9048321.1"/>
    </source>
</evidence>
<feature type="region of interest" description="Disordered" evidence="1">
    <location>
        <begin position="788"/>
        <end position="826"/>
    </location>
</feature>
<feature type="compositionally biased region" description="Basic and acidic residues" evidence="1">
    <location>
        <begin position="456"/>
        <end position="468"/>
    </location>
</feature>
<dbReference type="EMBL" id="CAXAMN010016291">
    <property type="protein sequence ID" value="CAK9047807.1"/>
    <property type="molecule type" value="Genomic_DNA"/>
</dbReference>
<evidence type="ECO:0000313" key="4">
    <source>
        <dbReference type="Proteomes" id="UP001642484"/>
    </source>
</evidence>
<keyword evidence="4" id="KW-1185">Reference proteome</keyword>
<dbReference type="Proteomes" id="UP001642484">
    <property type="component" value="Unassembled WGS sequence"/>
</dbReference>
<feature type="compositionally biased region" description="Basic and acidic residues" evidence="1">
    <location>
        <begin position="504"/>
        <end position="520"/>
    </location>
</feature>
<evidence type="ECO:0000256" key="1">
    <source>
        <dbReference type="SAM" id="MobiDB-lite"/>
    </source>
</evidence>
<comment type="caution">
    <text evidence="2">The sequence shown here is derived from an EMBL/GenBank/DDBJ whole genome shotgun (WGS) entry which is preliminary data.</text>
</comment>
<organism evidence="2 4">
    <name type="scientific">Durusdinium trenchii</name>
    <dbReference type="NCBI Taxonomy" id="1381693"/>
    <lineage>
        <taxon>Eukaryota</taxon>
        <taxon>Sar</taxon>
        <taxon>Alveolata</taxon>
        <taxon>Dinophyceae</taxon>
        <taxon>Suessiales</taxon>
        <taxon>Symbiodiniaceae</taxon>
        <taxon>Durusdinium</taxon>
    </lineage>
</organism>
<feature type="compositionally biased region" description="Basic and acidic residues" evidence="1">
    <location>
        <begin position="809"/>
        <end position="826"/>
    </location>
</feature>
<evidence type="ECO:0000313" key="2">
    <source>
        <dbReference type="EMBL" id="CAK9047807.1"/>
    </source>
</evidence>
<proteinExistence type="predicted"/>
<sequence length="826" mass="93367">MFQVTSRSAGKAQVLRVGLDRWNQECDLSCLAGYILDEMYRFKDPENLLVFPNETIALLLNRYIEGDFHEELKNMLDSMDPAFKPEQCSMWVENLPASTTNMLVTTEAADEKITALNDTHTKFQFQADALSLARDAARTRLDLRLPHSICASIVTIEQDHYTIFRMNSARSLSDVQETAQLLSGEELPEVVISSLLNNSKTGSLVGIVNLTPYDAHLEMSLLKRKSNNPEHQFRSLSLSTDHVDWKHGGSLMGNVRKYDPVPPPSESLNTSEFPLKLAKLTVNPALKGVKKYRIELANEVRARYLDHPVYGGDWRSLILDFDRKFCSEGERPTDKAIVPAEVEEDPVPPAFTSEPSTLDQLQEAYLVENKVPGRSPGTVLMLTSAQRRDGSKVAHQDVDISHEEFQLAHGKSTWLKAERVQKMIRENSGGGKKKVEKEEGDNTPPEDPEEQEEQEQDTRAQAKAKSDNVLDSEEEFSEDSPADSDRTRRLGDWDEEEPKKKKVKVEDTKTVKPKEEEKPEQNLKQMYWDFVHEEQKRLKKAHPDMSGKDILKSARGAWKSHPARTSVMEHLSKSELSRDPFQYVIPAKWSNDMSKVVLEIQSETSKQCTDSSPCSLRDLIRELEEEGIVDVKLHGHSCERPSDVDSSSGLLVWGFSSSPTGPIITKPHLSEMFYSDCIKLVVHFVCLVGQDFFCIKPSSTTSAGMFAYTPGMDNLKFTSLASFFPKEVGTRECLYHSSLSLLPTHFQVMDLSPMLARYWRVAYIKADKATESMLRLSLKRIIQTNRSDDPSRLQELKPSGSTACGNDWQVKETNTRDQSKLLDSKL</sequence>
<name>A0ABP0MAS3_9DINO</name>
<accession>A0ABP0MAS3</accession>
<feature type="compositionally biased region" description="Acidic residues" evidence="1">
    <location>
        <begin position="470"/>
        <end position="482"/>
    </location>
</feature>
<gene>
    <name evidence="2" type="ORF">CCMP2556_LOCUS24680</name>
    <name evidence="3" type="ORF">CCMP2556_LOCUS24899</name>
</gene>